<feature type="transmembrane region" description="Helical" evidence="1">
    <location>
        <begin position="260"/>
        <end position="284"/>
    </location>
</feature>
<accession>A0ABQ4KHR7</accession>
<comment type="caution">
    <text evidence="2">The sequence shown here is derived from an EMBL/GenBank/DDBJ whole genome shotgun (WGS) entry which is preliminary data.</text>
</comment>
<feature type="transmembrane region" description="Helical" evidence="1">
    <location>
        <begin position="187"/>
        <end position="205"/>
    </location>
</feature>
<proteinExistence type="predicted"/>
<dbReference type="PANTHER" id="PTHR37814:SF1">
    <property type="entry name" value="MEMBRANE PROTEIN"/>
    <property type="match status" value="1"/>
</dbReference>
<name>A0ABQ4KHR7_9BACI</name>
<evidence type="ECO:0000256" key="1">
    <source>
        <dbReference type="SAM" id="Phobius"/>
    </source>
</evidence>
<keyword evidence="1" id="KW-0472">Membrane</keyword>
<dbReference type="RefSeq" id="WP_158320522.1">
    <property type="nucleotide sequence ID" value="NZ_BORB01000012.1"/>
</dbReference>
<feature type="transmembrane region" description="Helical" evidence="1">
    <location>
        <begin position="296"/>
        <end position="315"/>
    </location>
</feature>
<organism evidence="2 3">
    <name type="scientific">Lederbergia ruris</name>
    <dbReference type="NCBI Taxonomy" id="217495"/>
    <lineage>
        <taxon>Bacteria</taxon>
        <taxon>Bacillati</taxon>
        <taxon>Bacillota</taxon>
        <taxon>Bacilli</taxon>
        <taxon>Bacillales</taxon>
        <taxon>Bacillaceae</taxon>
        <taxon>Lederbergia</taxon>
    </lineage>
</organism>
<dbReference type="EMBL" id="BORB01000012">
    <property type="protein sequence ID" value="GIN57477.1"/>
    <property type="molecule type" value="Genomic_DNA"/>
</dbReference>
<protein>
    <submittedName>
        <fullName evidence="2">Membrane protein YkvI</fullName>
    </submittedName>
</protein>
<dbReference type="PANTHER" id="PTHR37814">
    <property type="entry name" value="CONSERVED MEMBRANE PROTEIN"/>
    <property type="match status" value="1"/>
</dbReference>
<feature type="transmembrane region" description="Helical" evidence="1">
    <location>
        <begin position="145"/>
        <end position="167"/>
    </location>
</feature>
<keyword evidence="1" id="KW-1133">Transmembrane helix</keyword>
<feature type="transmembrane region" description="Helical" evidence="1">
    <location>
        <begin position="36"/>
        <end position="60"/>
    </location>
</feature>
<feature type="transmembrane region" description="Helical" evidence="1">
    <location>
        <begin position="217"/>
        <end position="240"/>
    </location>
</feature>
<feature type="transmembrane region" description="Helical" evidence="1">
    <location>
        <begin position="114"/>
        <end position="133"/>
    </location>
</feature>
<keyword evidence="3" id="KW-1185">Reference proteome</keyword>
<gene>
    <name evidence="2" type="primary">ykvI</name>
    <name evidence="2" type="ORF">J8TS2_17960</name>
</gene>
<feature type="transmembrane region" description="Helical" evidence="1">
    <location>
        <begin position="321"/>
        <end position="339"/>
    </location>
</feature>
<sequence length="345" mass="38157">MNKWTGAFQIAAVYVGTVIGAGFATGKEIVEFFTQYGLFGLMSILVAGYLFIFFGMKVMIKAIDIQATSFMELNNDLFGQTFGRVMNVFMTTMLVGVCGVMLSGAEALFVEQLGWSRTVGSVMTIFLCLIVLWAGVKGLFAVNTFVVPTLIIFNLLLMYSSLSYPLLWSNLLQFASIDHSWKAVGSAFSYAAFNLALAQAVLVPVATEINDKTIVKLGGFIGGVLLTIILISSHITLSTLPDLLVYDIPMATIVKNVLSGIYFVYLFIIYGEIFTSLIGNMYGIERQISQFIPVRSIWIHIAVIAVVYIIGRIEYGQLLGFLYPLFGYISLIFLLLLWMKPVKNK</sequence>
<dbReference type="Proteomes" id="UP000679950">
    <property type="component" value="Unassembled WGS sequence"/>
</dbReference>
<evidence type="ECO:0000313" key="3">
    <source>
        <dbReference type="Proteomes" id="UP000679950"/>
    </source>
</evidence>
<evidence type="ECO:0000313" key="2">
    <source>
        <dbReference type="EMBL" id="GIN57477.1"/>
    </source>
</evidence>
<keyword evidence="1" id="KW-0812">Transmembrane</keyword>
<dbReference type="InterPro" id="IPR038728">
    <property type="entry name" value="YkvI-like"/>
</dbReference>
<reference evidence="2 3" key="1">
    <citation type="submission" date="2021-03" db="EMBL/GenBank/DDBJ databases">
        <title>Antimicrobial resistance genes in bacteria isolated from Japanese honey, and their potential for conferring macrolide and lincosamide resistance in the American foulbrood pathogen Paenibacillus larvae.</title>
        <authorList>
            <person name="Okamoto M."/>
            <person name="Kumagai M."/>
            <person name="Kanamori H."/>
            <person name="Takamatsu D."/>
        </authorList>
    </citation>
    <scope>NUCLEOTIDE SEQUENCE [LARGE SCALE GENOMIC DNA]</scope>
    <source>
        <strain evidence="2 3">J8TS2</strain>
    </source>
</reference>
<feature type="transmembrane region" description="Helical" evidence="1">
    <location>
        <begin position="81"/>
        <end position="102"/>
    </location>
</feature>